<proteinExistence type="predicted"/>
<keyword evidence="2" id="KW-0675">Receptor</keyword>
<dbReference type="EMBL" id="BCWF01000023">
    <property type="protein sequence ID" value="GAT27781.1"/>
    <property type="molecule type" value="Genomic_DNA"/>
</dbReference>
<evidence type="ECO:0000313" key="2">
    <source>
        <dbReference type="EMBL" id="GAT27781.1"/>
    </source>
</evidence>
<feature type="region of interest" description="Disordered" evidence="1">
    <location>
        <begin position="62"/>
        <end position="81"/>
    </location>
</feature>
<protein>
    <submittedName>
        <fullName evidence="2">TGF beta receptor associated protein 1</fullName>
    </submittedName>
</protein>
<sequence length="118" mass="13415">MAGSLSTIIPQCWILRRPTDSSRPQPVQVPICRDVHFSKRRLSIFRRHKFSNAPVAFHREEFWSGPQSPPPPPSPHRWSGGWKKLKVRTPVQTPSTLFCMKDATERSPATANDVMAVL</sequence>
<reference evidence="2 3" key="1">
    <citation type="journal article" date="2016" name="DNA Res.">
        <title>Genome sequence of Aspergillus luchuensis NBRC 4314.</title>
        <authorList>
            <person name="Yamada O."/>
            <person name="Machida M."/>
            <person name="Hosoyama A."/>
            <person name="Goto M."/>
            <person name="Takahashi T."/>
            <person name="Futagami T."/>
            <person name="Yamagata Y."/>
            <person name="Takeuchi M."/>
            <person name="Kobayashi T."/>
            <person name="Koike H."/>
            <person name="Abe K."/>
            <person name="Asai K."/>
            <person name="Arita M."/>
            <person name="Fujita N."/>
            <person name="Fukuda K."/>
            <person name="Higa K."/>
            <person name="Horikawa H."/>
            <person name="Ishikawa T."/>
            <person name="Jinno K."/>
            <person name="Kato Y."/>
            <person name="Kirimura K."/>
            <person name="Mizutani O."/>
            <person name="Nakasone K."/>
            <person name="Sano M."/>
            <person name="Shiraishi Y."/>
            <person name="Tsukahara M."/>
            <person name="Gomi K."/>
        </authorList>
    </citation>
    <scope>NUCLEOTIDE SEQUENCE [LARGE SCALE GENOMIC DNA]</scope>
    <source>
        <strain evidence="2 3">RIB 2604</strain>
    </source>
</reference>
<gene>
    <name evidence="2" type="ORF">RIB2604_02301380</name>
</gene>
<evidence type="ECO:0000313" key="3">
    <source>
        <dbReference type="Proteomes" id="UP000075230"/>
    </source>
</evidence>
<dbReference type="Proteomes" id="UP000075230">
    <property type="component" value="Unassembled WGS sequence"/>
</dbReference>
<reference evidence="3" key="2">
    <citation type="submission" date="2016-02" db="EMBL/GenBank/DDBJ databases">
        <title>Genome sequencing of Aspergillus luchuensis NBRC 4314.</title>
        <authorList>
            <person name="Yamada O."/>
        </authorList>
    </citation>
    <scope>NUCLEOTIDE SEQUENCE [LARGE SCALE GENOMIC DNA]</scope>
    <source>
        <strain evidence="3">RIB 2604</strain>
    </source>
</reference>
<comment type="caution">
    <text evidence="2">The sequence shown here is derived from an EMBL/GenBank/DDBJ whole genome shotgun (WGS) entry which is preliminary data.</text>
</comment>
<name>A0A146FS30_ASPKA</name>
<accession>A0A146FS30</accession>
<evidence type="ECO:0000256" key="1">
    <source>
        <dbReference type="SAM" id="MobiDB-lite"/>
    </source>
</evidence>
<organism evidence="2 3">
    <name type="scientific">Aspergillus kawachii</name>
    <name type="common">White koji mold</name>
    <name type="synonym">Aspergillus awamori var. kawachi</name>
    <dbReference type="NCBI Taxonomy" id="1069201"/>
    <lineage>
        <taxon>Eukaryota</taxon>
        <taxon>Fungi</taxon>
        <taxon>Dikarya</taxon>
        <taxon>Ascomycota</taxon>
        <taxon>Pezizomycotina</taxon>
        <taxon>Eurotiomycetes</taxon>
        <taxon>Eurotiomycetidae</taxon>
        <taxon>Eurotiales</taxon>
        <taxon>Aspergillaceae</taxon>
        <taxon>Aspergillus</taxon>
        <taxon>Aspergillus subgen. Circumdati</taxon>
    </lineage>
</organism>
<dbReference type="AlphaFoldDB" id="A0A146FS30"/>